<feature type="region of interest" description="Disordered" evidence="8">
    <location>
        <begin position="1"/>
        <end position="22"/>
    </location>
</feature>
<keyword evidence="6 7" id="KW-0472">Membrane</keyword>
<proteinExistence type="inferred from homology"/>
<evidence type="ECO:0000256" key="7">
    <source>
        <dbReference type="RuleBase" id="RU363032"/>
    </source>
</evidence>
<dbReference type="PANTHER" id="PTHR43386">
    <property type="entry name" value="OLIGOPEPTIDE TRANSPORT SYSTEM PERMEASE PROTEIN APPC"/>
    <property type="match status" value="1"/>
</dbReference>
<dbReference type="AlphaFoldDB" id="A0A8J3WZB6"/>
<comment type="caution">
    <text evidence="10">The sequence shown here is derived from an EMBL/GenBank/DDBJ whole genome shotgun (WGS) entry which is preliminary data.</text>
</comment>
<name>A0A8J3WZB6_9ACTN</name>
<dbReference type="Pfam" id="PF12911">
    <property type="entry name" value="OppC_N"/>
    <property type="match status" value="1"/>
</dbReference>
<reference evidence="10" key="1">
    <citation type="submission" date="2021-01" db="EMBL/GenBank/DDBJ databases">
        <title>Whole genome shotgun sequence of Planosporangium mesophilum NBRC 109066.</title>
        <authorList>
            <person name="Komaki H."/>
            <person name="Tamura T."/>
        </authorList>
    </citation>
    <scope>NUCLEOTIDE SEQUENCE</scope>
    <source>
        <strain evidence="10">NBRC 109066</strain>
    </source>
</reference>
<comment type="similarity">
    <text evidence="7">Belongs to the binding-protein-dependent transport system permease family.</text>
</comment>
<dbReference type="PANTHER" id="PTHR43386:SF1">
    <property type="entry name" value="D,D-DIPEPTIDE TRANSPORT SYSTEM PERMEASE PROTEIN DDPC-RELATED"/>
    <property type="match status" value="1"/>
</dbReference>
<organism evidence="10 11">
    <name type="scientific">Planosporangium mesophilum</name>
    <dbReference type="NCBI Taxonomy" id="689768"/>
    <lineage>
        <taxon>Bacteria</taxon>
        <taxon>Bacillati</taxon>
        <taxon>Actinomycetota</taxon>
        <taxon>Actinomycetes</taxon>
        <taxon>Micromonosporales</taxon>
        <taxon>Micromonosporaceae</taxon>
        <taxon>Planosporangium</taxon>
    </lineage>
</organism>
<dbReference type="Pfam" id="PF00528">
    <property type="entry name" value="BPD_transp_1"/>
    <property type="match status" value="1"/>
</dbReference>
<dbReference type="InterPro" id="IPR000515">
    <property type="entry name" value="MetI-like"/>
</dbReference>
<evidence type="ECO:0000256" key="1">
    <source>
        <dbReference type="ARBA" id="ARBA00004651"/>
    </source>
</evidence>
<feature type="transmembrane region" description="Helical" evidence="7">
    <location>
        <begin position="193"/>
        <end position="212"/>
    </location>
</feature>
<gene>
    <name evidence="10" type="ORF">Pme01_16690</name>
</gene>
<evidence type="ECO:0000313" key="11">
    <source>
        <dbReference type="Proteomes" id="UP000599074"/>
    </source>
</evidence>
<dbReference type="SUPFAM" id="SSF161098">
    <property type="entry name" value="MetI-like"/>
    <property type="match status" value="1"/>
</dbReference>
<evidence type="ECO:0000256" key="5">
    <source>
        <dbReference type="ARBA" id="ARBA00022989"/>
    </source>
</evidence>
<evidence type="ECO:0000256" key="6">
    <source>
        <dbReference type="ARBA" id="ARBA00023136"/>
    </source>
</evidence>
<sequence>MTLSAGEFAAEPLPTTAEEAPTSVAGRSPWQIARARLRANRVAMVAFVAIVVFAVIAVVAPILQAVGVIDATTLHPDLVQGPGAMPTGAFGGISLQHPLGVEPQTGRDLLSRILLGITLDTAIAVAATIVSVGLGVVLGLVAGFYRGAADWSIGRLIDLILAFPQLLMLIALSPVLVQRLTDAGIPSGNPSKVTYIIAVLGFFGWPYFARIIRGQVLSLREREFVEAAEMLGARRSRINFKELLPNLWAPILVYSTLVLPTYISAEAAMSFLGVGIVPPTPTLGNLLQDSVNYATADPTYFLAPGLTLFIVVLAFNQFGDGLRDALDPRSDRAGGR</sequence>
<feature type="transmembrane region" description="Helical" evidence="7">
    <location>
        <begin position="243"/>
        <end position="263"/>
    </location>
</feature>
<evidence type="ECO:0000256" key="2">
    <source>
        <dbReference type="ARBA" id="ARBA00022448"/>
    </source>
</evidence>
<dbReference type="CDD" id="cd06261">
    <property type="entry name" value="TM_PBP2"/>
    <property type="match status" value="1"/>
</dbReference>
<dbReference type="RefSeq" id="WP_203935497.1">
    <property type="nucleotide sequence ID" value="NZ_BOON01000015.1"/>
</dbReference>
<protein>
    <submittedName>
        <fullName evidence="10">Peptide ABC transporter permease</fullName>
    </submittedName>
</protein>
<dbReference type="PROSITE" id="PS50928">
    <property type="entry name" value="ABC_TM1"/>
    <property type="match status" value="1"/>
</dbReference>
<evidence type="ECO:0000259" key="9">
    <source>
        <dbReference type="PROSITE" id="PS50928"/>
    </source>
</evidence>
<keyword evidence="3" id="KW-1003">Cell membrane</keyword>
<dbReference type="InterPro" id="IPR025966">
    <property type="entry name" value="OppC_N"/>
</dbReference>
<keyword evidence="11" id="KW-1185">Reference proteome</keyword>
<dbReference type="InterPro" id="IPR050366">
    <property type="entry name" value="BP-dependent_transpt_permease"/>
</dbReference>
<evidence type="ECO:0000256" key="3">
    <source>
        <dbReference type="ARBA" id="ARBA00022475"/>
    </source>
</evidence>
<evidence type="ECO:0000313" key="10">
    <source>
        <dbReference type="EMBL" id="GII22072.1"/>
    </source>
</evidence>
<dbReference type="Gene3D" id="1.10.3720.10">
    <property type="entry name" value="MetI-like"/>
    <property type="match status" value="1"/>
</dbReference>
<feature type="compositionally biased region" description="Low complexity" evidence="8">
    <location>
        <begin position="9"/>
        <end position="22"/>
    </location>
</feature>
<evidence type="ECO:0000256" key="4">
    <source>
        <dbReference type="ARBA" id="ARBA00022692"/>
    </source>
</evidence>
<dbReference type="EMBL" id="BOON01000015">
    <property type="protein sequence ID" value="GII22072.1"/>
    <property type="molecule type" value="Genomic_DNA"/>
</dbReference>
<feature type="domain" description="ABC transmembrane type-1" evidence="9">
    <location>
        <begin position="117"/>
        <end position="319"/>
    </location>
</feature>
<keyword evidence="5 7" id="KW-1133">Transmembrane helix</keyword>
<keyword evidence="4 7" id="KW-0812">Transmembrane</keyword>
<feature type="transmembrane region" description="Helical" evidence="7">
    <location>
        <begin position="122"/>
        <end position="144"/>
    </location>
</feature>
<dbReference type="Proteomes" id="UP000599074">
    <property type="component" value="Unassembled WGS sequence"/>
</dbReference>
<evidence type="ECO:0000256" key="8">
    <source>
        <dbReference type="SAM" id="MobiDB-lite"/>
    </source>
</evidence>
<dbReference type="GO" id="GO:0005886">
    <property type="term" value="C:plasma membrane"/>
    <property type="evidence" value="ECO:0007669"/>
    <property type="project" value="UniProtKB-SubCell"/>
</dbReference>
<dbReference type="GO" id="GO:0055085">
    <property type="term" value="P:transmembrane transport"/>
    <property type="evidence" value="ECO:0007669"/>
    <property type="project" value="InterPro"/>
</dbReference>
<feature type="transmembrane region" description="Helical" evidence="7">
    <location>
        <begin position="300"/>
        <end position="319"/>
    </location>
</feature>
<feature type="transmembrane region" description="Helical" evidence="7">
    <location>
        <begin position="156"/>
        <end position="177"/>
    </location>
</feature>
<feature type="transmembrane region" description="Helical" evidence="7">
    <location>
        <begin position="42"/>
        <end position="63"/>
    </location>
</feature>
<dbReference type="InterPro" id="IPR035906">
    <property type="entry name" value="MetI-like_sf"/>
</dbReference>
<accession>A0A8J3WZB6</accession>
<keyword evidence="2 7" id="KW-0813">Transport</keyword>
<comment type="subcellular location">
    <subcellularLocation>
        <location evidence="1 7">Cell membrane</location>
        <topology evidence="1 7">Multi-pass membrane protein</topology>
    </subcellularLocation>
</comment>